<organism evidence="15 16">
    <name type="scientific">Oedothorax gibbosus</name>
    <dbReference type="NCBI Taxonomy" id="931172"/>
    <lineage>
        <taxon>Eukaryota</taxon>
        <taxon>Metazoa</taxon>
        <taxon>Ecdysozoa</taxon>
        <taxon>Arthropoda</taxon>
        <taxon>Chelicerata</taxon>
        <taxon>Arachnida</taxon>
        <taxon>Araneae</taxon>
        <taxon>Araneomorphae</taxon>
        <taxon>Entelegynae</taxon>
        <taxon>Araneoidea</taxon>
        <taxon>Linyphiidae</taxon>
        <taxon>Erigoninae</taxon>
        <taxon>Oedothorax</taxon>
    </lineage>
</organism>
<keyword evidence="8 12" id="KW-0406">Ion transport</keyword>
<name>A0AAV6V0Q2_9ARAC</name>
<dbReference type="Proteomes" id="UP000827092">
    <property type="component" value="Unassembled WGS sequence"/>
</dbReference>
<evidence type="ECO:0000256" key="12">
    <source>
        <dbReference type="RuleBase" id="RU000679"/>
    </source>
</evidence>
<evidence type="ECO:0000256" key="6">
    <source>
        <dbReference type="ARBA" id="ARBA00022989"/>
    </source>
</evidence>
<reference evidence="15 16" key="1">
    <citation type="journal article" date="2022" name="Nat. Ecol. Evol.">
        <title>A masculinizing supergene underlies an exaggerated male reproductive morph in a spider.</title>
        <authorList>
            <person name="Hendrickx F."/>
            <person name="De Corte Z."/>
            <person name="Sonet G."/>
            <person name="Van Belleghem S.M."/>
            <person name="Kostlbacher S."/>
            <person name="Vangestel C."/>
        </authorList>
    </citation>
    <scope>NUCLEOTIDE SEQUENCE [LARGE SCALE GENOMIC DNA]</scope>
    <source>
        <strain evidence="15">W744_W776</strain>
    </source>
</reference>
<evidence type="ECO:0000256" key="5">
    <source>
        <dbReference type="ARBA" id="ARBA00022692"/>
    </source>
</evidence>
<proteinExistence type="inferred from homology"/>
<evidence type="ECO:0000256" key="14">
    <source>
        <dbReference type="SAM" id="Phobius"/>
    </source>
</evidence>
<dbReference type="GO" id="GO:0015280">
    <property type="term" value="F:ligand-gated sodium channel activity"/>
    <property type="evidence" value="ECO:0007669"/>
    <property type="project" value="TreeGrafter"/>
</dbReference>
<keyword evidence="16" id="KW-1185">Reference proteome</keyword>
<evidence type="ECO:0000256" key="2">
    <source>
        <dbReference type="ARBA" id="ARBA00007193"/>
    </source>
</evidence>
<evidence type="ECO:0000313" key="16">
    <source>
        <dbReference type="Proteomes" id="UP000827092"/>
    </source>
</evidence>
<protein>
    <recommendedName>
        <fullName evidence="17">Sodium channel protein Nach</fullName>
    </recommendedName>
</protein>
<dbReference type="PANTHER" id="PTHR11690">
    <property type="entry name" value="AMILORIDE-SENSITIVE SODIUM CHANNEL-RELATED"/>
    <property type="match status" value="1"/>
</dbReference>
<evidence type="ECO:0000256" key="9">
    <source>
        <dbReference type="ARBA" id="ARBA00023136"/>
    </source>
</evidence>
<evidence type="ECO:0000256" key="10">
    <source>
        <dbReference type="ARBA" id="ARBA00023201"/>
    </source>
</evidence>
<dbReference type="GO" id="GO:0005886">
    <property type="term" value="C:plasma membrane"/>
    <property type="evidence" value="ECO:0007669"/>
    <property type="project" value="TreeGrafter"/>
</dbReference>
<keyword evidence="10 12" id="KW-0739">Sodium transport</keyword>
<dbReference type="InterPro" id="IPR001873">
    <property type="entry name" value="ENaC"/>
</dbReference>
<dbReference type="AlphaFoldDB" id="A0AAV6V0Q2"/>
<gene>
    <name evidence="15" type="ORF">JTE90_008513</name>
</gene>
<evidence type="ECO:0008006" key="17">
    <source>
        <dbReference type="Google" id="ProtNLM"/>
    </source>
</evidence>
<evidence type="ECO:0000256" key="4">
    <source>
        <dbReference type="ARBA" id="ARBA00022461"/>
    </source>
</evidence>
<evidence type="ECO:0000256" key="8">
    <source>
        <dbReference type="ARBA" id="ARBA00023065"/>
    </source>
</evidence>
<keyword evidence="9 14" id="KW-0472">Membrane</keyword>
<keyword evidence="7" id="KW-0915">Sodium</keyword>
<evidence type="ECO:0000313" key="15">
    <source>
        <dbReference type="EMBL" id="KAG8189553.1"/>
    </source>
</evidence>
<evidence type="ECO:0000256" key="3">
    <source>
        <dbReference type="ARBA" id="ARBA00022448"/>
    </source>
</evidence>
<feature type="region of interest" description="Disordered" evidence="13">
    <location>
        <begin position="1"/>
        <end position="22"/>
    </location>
</feature>
<accession>A0AAV6V0Q2</accession>
<evidence type="ECO:0000256" key="11">
    <source>
        <dbReference type="ARBA" id="ARBA00023303"/>
    </source>
</evidence>
<keyword evidence="4 12" id="KW-0894">Sodium channel</keyword>
<dbReference type="EMBL" id="JAFNEN010000213">
    <property type="protein sequence ID" value="KAG8189553.1"/>
    <property type="molecule type" value="Genomic_DNA"/>
</dbReference>
<comment type="similarity">
    <text evidence="2 12">Belongs to the amiloride-sensitive sodium channel (TC 1.A.6) family.</text>
</comment>
<comment type="subcellular location">
    <subcellularLocation>
        <location evidence="1">Membrane</location>
        <topology evidence="1">Multi-pass membrane protein</topology>
    </subcellularLocation>
</comment>
<keyword evidence="6 14" id="KW-1133">Transmembrane helix</keyword>
<dbReference type="Pfam" id="PF00858">
    <property type="entry name" value="ASC"/>
    <property type="match status" value="1"/>
</dbReference>
<keyword evidence="5 12" id="KW-0812">Transmembrane</keyword>
<evidence type="ECO:0000256" key="13">
    <source>
        <dbReference type="SAM" id="MobiDB-lite"/>
    </source>
</evidence>
<keyword evidence="11 12" id="KW-0407">Ion channel</keyword>
<keyword evidence="3 12" id="KW-0813">Transport</keyword>
<feature type="transmembrane region" description="Helical" evidence="14">
    <location>
        <begin position="63"/>
        <end position="84"/>
    </location>
</feature>
<comment type="caution">
    <text evidence="15">The sequence shown here is derived from an EMBL/GenBank/DDBJ whole genome shotgun (WGS) entry which is preliminary data.</text>
</comment>
<evidence type="ECO:0000256" key="7">
    <source>
        <dbReference type="ARBA" id="ARBA00023053"/>
    </source>
</evidence>
<sequence>MTCYSPSGTHGSGQPGTQRSEWRWGDAKKRREVVTRFGQTSSIHAASYVCSPRRKSYSLFVKIVYRTLFAFCVLSVISAIFFLLQDNFSKESTFINTVLRDSETGLKEDPIYFPLFPRVTICRRPTYRTDFNESYMELVHYAMLSLGTGQGPYIPSEEAMLVQIAMYEMNLIANLSADEINMRDTLQTMEERFKNLSQSETFNLTRFVLQHSVGCRGMFRSCLIHVHLPDCCELFEPVLTTYGVCFTTRTDSPIQKYASKTGARDVIVKFNLISPDQTEAATEVGFRVFFSDPYMDVPVMPTTGEVVREDMVTGMKTAIKVQLIKTDRTALFTPFHGMGNSCPKWEYTPTFQSIRFSTYLCHLKFLNELMRRRCKCNLIYRYSDVEDMSVCGPRENYQCFFHAVFESNVSVLPCKFACVVYSYKTESSYMSLGGNSSTSGLEILYNTQQYTYNEYKKATLSYLLMSPGCGTNSRQSQPPKYNLIAKDIRQKLSNSVPQLA</sequence>
<evidence type="ECO:0000256" key="1">
    <source>
        <dbReference type="ARBA" id="ARBA00004141"/>
    </source>
</evidence>